<gene>
    <name evidence="1" type="ORF">J8F10_00190</name>
</gene>
<protein>
    <recommendedName>
        <fullName evidence="3">Immunity protein Imm1</fullName>
    </recommendedName>
</protein>
<keyword evidence="2" id="KW-1185">Reference proteome</keyword>
<proteinExistence type="predicted"/>
<name>A0ABS5BK88_9BACT</name>
<evidence type="ECO:0000313" key="2">
    <source>
        <dbReference type="Proteomes" id="UP000676565"/>
    </source>
</evidence>
<sequence>MSSMIRAIEMHEYDEKNRLVSSTIPNPSWERFLDGFDTTQRRERAFAGITVTAQDGSFLLIDGSDGLFFALYERADGFQFQSLANPLQLDEEVTIICGGVATTLPRAYLLEEAAALRVVWDFWQGQLDTTVGWEPL</sequence>
<evidence type="ECO:0008006" key="3">
    <source>
        <dbReference type="Google" id="ProtNLM"/>
    </source>
</evidence>
<evidence type="ECO:0000313" key="1">
    <source>
        <dbReference type="EMBL" id="MBP3953720.1"/>
    </source>
</evidence>
<dbReference type="RefSeq" id="WP_210651451.1">
    <property type="nucleotide sequence ID" value="NZ_JAGKQQ010000001.1"/>
</dbReference>
<organism evidence="1 2">
    <name type="scientific">Gemmata palustris</name>
    <dbReference type="NCBI Taxonomy" id="2822762"/>
    <lineage>
        <taxon>Bacteria</taxon>
        <taxon>Pseudomonadati</taxon>
        <taxon>Planctomycetota</taxon>
        <taxon>Planctomycetia</taxon>
        <taxon>Gemmatales</taxon>
        <taxon>Gemmataceae</taxon>
        <taxon>Gemmata</taxon>
    </lineage>
</organism>
<reference evidence="1 2" key="1">
    <citation type="submission" date="2021-04" db="EMBL/GenBank/DDBJ databases">
        <authorList>
            <person name="Ivanova A."/>
        </authorList>
    </citation>
    <scope>NUCLEOTIDE SEQUENCE [LARGE SCALE GENOMIC DNA]</scope>
    <source>
        <strain evidence="1 2">G18</strain>
    </source>
</reference>
<dbReference type="EMBL" id="JAGKQQ010000001">
    <property type="protein sequence ID" value="MBP3953720.1"/>
    <property type="molecule type" value="Genomic_DNA"/>
</dbReference>
<dbReference type="Proteomes" id="UP000676565">
    <property type="component" value="Unassembled WGS sequence"/>
</dbReference>
<accession>A0ABS5BK88</accession>
<comment type="caution">
    <text evidence="1">The sequence shown here is derived from an EMBL/GenBank/DDBJ whole genome shotgun (WGS) entry which is preliminary data.</text>
</comment>